<dbReference type="InterPro" id="IPR051612">
    <property type="entry name" value="Teichoic_Acid_Biosynth"/>
</dbReference>
<dbReference type="SUPFAM" id="SSF53756">
    <property type="entry name" value="UDP-Glycosyltransferase/glycogen phosphorylase"/>
    <property type="match status" value="1"/>
</dbReference>
<gene>
    <name evidence="8" type="ORF">ACH429_17920</name>
</gene>
<dbReference type="InterPro" id="IPR029044">
    <property type="entry name" value="Nucleotide-diphossugar_trans"/>
</dbReference>
<sequence>METDISVVVIVYNDATRLPTAVSSVLAQTLRAVEVVIVDDCSTDGSYEVAQGLAAAHPGRVRALRLPENSGGCGAPRNHGIEHARGRYVMFLDSDDELERNACRNMLEAADRSGADLVSGLCVRVHVDSRHGKRVEWYPWLYARTRTLDSIAELPDLFVFDTLSTNKCYRRDFLLEHDLRFPVGIHYEDLLFSARAYLAADRITLIPNRVYFWNVVEKGGERSISNRRHEIANFAHRMEIHRRIDELLAERGQEELKFRKDVKFLKHDLVLHLRDLPLLDTEYRHRFAELARPYIATLDPAAYEEAQPIQAVCAYLLDREDWENLLPAADTLTNRDKISVPLVEREGRIYWCDAGHLADPEGRRILDVTDEGYHVRPLPSMFLRNRLTTYEDDGRGTIRLTGRVVNPLGRIAPGARLRGQLEFRARRRSLRTFRFPLRTLDHTGEFIDWAAEADLAGRLRPLGVIDAVWDVRLVLEVDGERLRTRLSVDGPLLDRAERLRVRPRLTRLVADRLEPHVSRRGHLSFVLTSRGPAARRARQAVDAAVAGRAGDLARAGVRGARKARRRVDSGDTKIRTYHAALLKLPVRKGLVVFESHLGKQYSDSPRAIYEEMRRRGIDFEPVWSYAGRKPEGFPADATLVRRWSWPYLRALAQAEFWIDNQGFPLKLTKRPETTYLQTWHGSALKRMGFDEPRHKLQSRPEQERYQQVLDRFDHFLIRSEHDVRTLARALRLREEVLLRTGYPRNDALVAGRSAGHSAGHRTGHRTGRTAELAAELGIPEDRRVLLYAPTFRGGTSGRARGFELPFDVEEFTRRLGDRYVLLVRSHYLDHVVLPPSVRGRVLDVTGHHDITPLLLLADALVTDYSSVMFDYALLDRPMLFYAYDWEEYANETRGTYFDLREHAPGPFVETEEALFSALADLKAADTEYAAARHRFVTEYGEYDRGDAARTIVDMFFGGGRR</sequence>
<dbReference type="Gene3D" id="3.40.50.11820">
    <property type="match status" value="1"/>
</dbReference>
<reference evidence="8 9" key="1">
    <citation type="submission" date="2024-10" db="EMBL/GenBank/DDBJ databases">
        <title>The Natural Products Discovery Center: Release of the First 8490 Sequenced Strains for Exploring Actinobacteria Biosynthetic Diversity.</title>
        <authorList>
            <person name="Kalkreuter E."/>
            <person name="Kautsar S.A."/>
            <person name="Yang D."/>
            <person name="Bader C.D."/>
            <person name="Teijaro C.N."/>
            <person name="Fluegel L."/>
            <person name="Davis C.M."/>
            <person name="Simpson J.R."/>
            <person name="Lauterbach L."/>
            <person name="Steele A.D."/>
            <person name="Gui C."/>
            <person name="Meng S."/>
            <person name="Li G."/>
            <person name="Viehrig K."/>
            <person name="Ye F."/>
            <person name="Su P."/>
            <person name="Kiefer A.F."/>
            <person name="Nichols A."/>
            <person name="Cepeda A.J."/>
            <person name="Yan W."/>
            <person name="Fan B."/>
            <person name="Jiang Y."/>
            <person name="Adhikari A."/>
            <person name="Zheng C.-J."/>
            <person name="Schuster L."/>
            <person name="Cowan T.M."/>
            <person name="Smanski M.J."/>
            <person name="Chevrette M.G."/>
            <person name="De Carvalho L.P.S."/>
            <person name="Shen B."/>
        </authorList>
    </citation>
    <scope>NUCLEOTIDE SEQUENCE [LARGE SCALE GENOMIC DNA]</scope>
    <source>
        <strain evidence="8 9">NPDC020327</strain>
    </source>
</reference>
<evidence type="ECO:0000256" key="2">
    <source>
        <dbReference type="ARBA" id="ARBA00010488"/>
    </source>
</evidence>
<evidence type="ECO:0000256" key="3">
    <source>
        <dbReference type="ARBA" id="ARBA00022475"/>
    </source>
</evidence>
<feature type="domain" description="Glycosyltransferase 2-like" evidence="7">
    <location>
        <begin position="6"/>
        <end position="148"/>
    </location>
</feature>
<evidence type="ECO:0000313" key="9">
    <source>
        <dbReference type="Proteomes" id="UP001611548"/>
    </source>
</evidence>
<dbReference type="RefSeq" id="WP_055473565.1">
    <property type="nucleotide sequence ID" value="NZ_JBIRWE010000007.1"/>
</dbReference>
<evidence type="ECO:0000256" key="1">
    <source>
        <dbReference type="ARBA" id="ARBA00004202"/>
    </source>
</evidence>
<dbReference type="CDD" id="cd00761">
    <property type="entry name" value="Glyco_tranf_GTA_type"/>
    <property type="match status" value="1"/>
</dbReference>
<dbReference type="PANTHER" id="PTHR37316">
    <property type="entry name" value="TEICHOIC ACID GLYCEROL-PHOSPHATE PRIMASE"/>
    <property type="match status" value="1"/>
</dbReference>
<dbReference type="InterPro" id="IPR007554">
    <property type="entry name" value="Glycerophosphate_synth"/>
</dbReference>
<evidence type="ECO:0000256" key="4">
    <source>
        <dbReference type="ARBA" id="ARBA00022679"/>
    </source>
</evidence>
<dbReference type="Pfam" id="PF04464">
    <property type="entry name" value="Glyphos_transf"/>
    <property type="match status" value="1"/>
</dbReference>
<dbReference type="Pfam" id="PF00535">
    <property type="entry name" value="Glycos_transf_2"/>
    <property type="match status" value="1"/>
</dbReference>
<dbReference type="PANTHER" id="PTHR37316:SF3">
    <property type="entry name" value="TEICHOIC ACID GLYCEROL-PHOSPHATE TRANSFERASE"/>
    <property type="match status" value="1"/>
</dbReference>
<protein>
    <submittedName>
        <fullName evidence="8">CDP-glycerol glycerophosphotransferase family protein</fullName>
    </submittedName>
</protein>
<dbReference type="InterPro" id="IPR043148">
    <property type="entry name" value="TagF_C"/>
</dbReference>
<keyword evidence="9" id="KW-1185">Reference proteome</keyword>
<evidence type="ECO:0000259" key="7">
    <source>
        <dbReference type="Pfam" id="PF00535"/>
    </source>
</evidence>
<accession>A0ABW7UU10</accession>
<evidence type="ECO:0000313" key="8">
    <source>
        <dbReference type="EMBL" id="MFI1965958.1"/>
    </source>
</evidence>
<dbReference type="Gene3D" id="3.90.550.10">
    <property type="entry name" value="Spore Coat Polysaccharide Biosynthesis Protein SpsA, Chain A"/>
    <property type="match status" value="1"/>
</dbReference>
<name>A0ABW7UU10_9ACTN</name>
<dbReference type="EMBL" id="JBIRWE010000007">
    <property type="protein sequence ID" value="MFI1965958.1"/>
    <property type="molecule type" value="Genomic_DNA"/>
</dbReference>
<keyword evidence="6" id="KW-0472">Membrane</keyword>
<dbReference type="SUPFAM" id="SSF53448">
    <property type="entry name" value="Nucleotide-diphospho-sugar transferases"/>
    <property type="match status" value="1"/>
</dbReference>
<keyword evidence="3" id="KW-1003">Cell membrane</keyword>
<comment type="similarity">
    <text evidence="2">Belongs to the CDP-glycerol glycerophosphotransferase family.</text>
</comment>
<evidence type="ECO:0000256" key="5">
    <source>
        <dbReference type="ARBA" id="ARBA00022944"/>
    </source>
</evidence>
<dbReference type="InterPro" id="IPR043149">
    <property type="entry name" value="TagF_N"/>
</dbReference>
<comment type="subcellular location">
    <subcellularLocation>
        <location evidence="1">Cell membrane</location>
        <topology evidence="1">Peripheral membrane protein</topology>
    </subcellularLocation>
</comment>
<proteinExistence type="inferred from homology"/>
<organism evidence="8 9">
    <name type="scientific">Streptomyces pathocidini</name>
    <dbReference type="NCBI Taxonomy" id="1650571"/>
    <lineage>
        <taxon>Bacteria</taxon>
        <taxon>Bacillati</taxon>
        <taxon>Actinomycetota</taxon>
        <taxon>Actinomycetes</taxon>
        <taxon>Kitasatosporales</taxon>
        <taxon>Streptomycetaceae</taxon>
        <taxon>Streptomyces</taxon>
    </lineage>
</organism>
<dbReference type="Proteomes" id="UP001611548">
    <property type="component" value="Unassembled WGS sequence"/>
</dbReference>
<keyword evidence="5" id="KW-0777">Teichoic acid biosynthesis</keyword>
<comment type="caution">
    <text evidence="8">The sequence shown here is derived from an EMBL/GenBank/DDBJ whole genome shotgun (WGS) entry which is preliminary data.</text>
</comment>
<dbReference type="Gene3D" id="3.40.50.12580">
    <property type="match status" value="1"/>
</dbReference>
<dbReference type="InterPro" id="IPR001173">
    <property type="entry name" value="Glyco_trans_2-like"/>
</dbReference>
<keyword evidence="4" id="KW-0808">Transferase</keyword>
<evidence type="ECO:0000256" key="6">
    <source>
        <dbReference type="ARBA" id="ARBA00023136"/>
    </source>
</evidence>